<dbReference type="Gene3D" id="1.10.1610.10">
    <property type="match status" value="1"/>
</dbReference>
<evidence type="ECO:0000256" key="4">
    <source>
        <dbReference type="ARBA" id="ARBA00011991"/>
    </source>
</evidence>
<dbReference type="NCBIfam" id="TIGR03160">
    <property type="entry name" value="cobT_DBIPRT"/>
    <property type="match status" value="1"/>
</dbReference>
<name>A0A316A4Q6_9FIRM</name>
<keyword evidence="7 11" id="KW-0328">Glycosyltransferase</keyword>
<protein>
    <recommendedName>
        <fullName evidence="5 11">Nicotinate-nucleotide--dimethylbenzimidazole phosphoribosyltransferase</fullName>
        <shortName evidence="11">NN:DBI PRT</shortName>
        <ecNumber evidence="4 11">2.4.2.21</ecNumber>
    </recommendedName>
    <alternativeName>
        <fullName evidence="9 11">N(1)-alpha-phosphoribosyltransferase</fullName>
    </alternativeName>
</protein>
<dbReference type="InterPro" id="IPR017846">
    <property type="entry name" value="Nict_dMeBzImd_PRibTrfase_bact"/>
</dbReference>
<evidence type="ECO:0000256" key="5">
    <source>
        <dbReference type="ARBA" id="ARBA00015486"/>
    </source>
</evidence>
<dbReference type="SUPFAM" id="SSF52733">
    <property type="entry name" value="Nicotinate mononucleotide:5,6-dimethylbenzimidazole phosphoribosyltransferase (CobT)"/>
    <property type="match status" value="1"/>
</dbReference>
<evidence type="ECO:0000313" key="12">
    <source>
        <dbReference type="EMBL" id="SUQ12436.1"/>
    </source>
</evidence>
<evidence type="ECO:0000256" key="2">
    <source>
        <dbReference type="ARBA" id="ARBA00005049"/>
    </source>
</evidence>
<comment type="catalytic activity">
    <reaction evidence="10 11">
        <text>5,6-dimethylbenzimidazole + nicotinate beta-D-ribonucleotide = alpha-ribazole 5'-phosphate + nicotinate + H(+)</text>
        <dbReference type="Rhea" id="RHEA:11196"/>
        <dbReference type="ChEBI" id="CHEBI:15378"/>
        <dbReference type="ChEBI" id="CHEBI:15890"/>
        <dbReference type="ChEBI" id="CHEBI:32544"/>
        <dbReference type="ChEBI" id="CHEBI:57502"/>
        <dbReference type="ChEBI" id="CHEBI:57918"/>
        <dbReference type="EC" id="2.4.2.21"/>
    </reaction>
</comment>
<dbReference type="HAMAP" id="MF_00230">
    <property type="entry name" value="CobT"/>
    <property type="match status" value="1"/>
</dbReference>
<comment type="similarity">
    <text evidence="3 11">Belongs to the CobT family.</text>
</comment>
<dbReference type="GO" id="GO:0009236">
    <property type="term" value="P:cobalamin biosynthetic process"/>
    <property type="evidence" value="ECO:0007669"/>
    <property type="project" value="UniProtKB-UniRule"/>
</dbReference>
<dbReference type="AlphaFoldDB" id="A0A316A4Q6"/>
<keyword evidence="13" id="KW-1185">Reference proteome</keyword>
<evidence type="ECO:0000256" key="8">
    <source>
        <dbReference type="ARBA" id="ARBA00022679"/>
    </source>
</evidence>
<evidence type="ECO:0000256" key="10">
    <source>
        <dbReference type="ARBA" id="ARBA00047340"/>
    </source>
</evidence>
<dbReference type="Gene3D" id="3.40.50.10210">
    <property type="match status" value="1"/>
</dbReference>
<dbReference type="PANTHER" id="PTHR43463:SF1">
    <property type="entry name" value="NICOTINATE-NUCLEOTIDE--DIMETHYLBENZIMIDAZOLE PHOSPHORIBOSYLTRANSFERASE"/>
    <property type="match status" value="1"/>
</dbReference>
<dbReference type="EMBL" id="UHJJ01000001">
    <property type="protein sequence ID" value="SUQ12436.1"/>
    <property type="molecule type" value="Genomic_DNA"/>
</dbReference>
<evidence type="ECO:0000256" key="9">
    <source>
        <dbReference type="ARBA" id="ARBA00030686"/>
    </source>
</evidence>
<evidence type="ECO:0000256" key="3">
    <source>
        <dbReference type="ARBA" id="ARBA00007110"/>
    </source>
</evidence>
<keyword evidence="6 11" id="KW-0169">Cobalamin biosynthesis</keyword>
<dbReference type="Proteomes" id="UP000254051">
    <property type="component" value="Unassembled WGS sequence"/>
</dbReference>
<evidence type="ECO:0000313" key="13">
    <source>
        <dbReference type="Proteomes" id="UP000254051"/>
    </source>
</evidence>
<evidence type="ECO:0000256" key="6">
    <source>
        <dbReference type="ARBA" id="ARBA00022573"/>
    </source>
</evidence>
<evidence type="ECO:0000256" key="11">
    <source>
        <dbReference type="HAMAP-Rule" id="MF_00230"/>
    </source>
</evidence>
<keyword evidence="8 11" id="KW-0808">Transferase</keyword>
<dbReference type="InterPro" id="IPR003200">
    <property type="entry name" value="Nict_dMeBzImd_PRibTrfase"/>
</dbReference>
<dbReference type="NCBIfam" id="NF000996">
    <property type="entry name" value="PRK00105.1"/>
    <property type="match status" value="1"/>
</dbReference>
<dbReference type="PANTHER" id="PTHR43463">
    <property type="entry name" value="NICOTINATE-NUCLEOTIDE--DIMETHYLBENZIMIDAZOLE PHOSPHORIBOSYLTRANSFERASE"/>
    <property type="match status" value="1"/>
</dbReference>
<accession>A0A316A4Q6</accession>
<dbReference type="InterPro" id="IPR023195">
    <property type="entry name" value="Nict_dMeBzImd_PRibTrfase_N"/>
</dbReference>
<comment type="pathway">
    <text evidence="2 11">Nucleoside biosynthesis; alpha-ribazole biosynthesis; alpha-ribazole from 5,6-dimethylbenzimidazole: step 1/2.</text>
</comment>
<organism evidence="12 13">
    <name type="scientific">Faecalicatena contorta</name>
    <dbReference type="NCBI Taxonomy" id="39482"/>
    <lineage>
        <taxon>Bacteria</taxon>
        <taxon>Bacillati</taxon>
        <taxon>Bacillota</taxon>
        <taxon>Clostridia</taxon>
        <taxon>Lachnospirales</taxon>
        <taxon>Lachnospiraceae</taxon>
        <taxon>Faecalicatena</taxon>
    </lineage>
</organism>
<feature type="active site" description="Proton acceptor" evidence="11">
    <location>
        <position position="323"/>
    </location>
</feature>
<sequence>MTAKYNNITLEIIKGKIHPADAKSMTEARHRWISVAKPLFSLGKLEDVVIRIAGMKGNPEFSLKKRGLIIMCADNGVVEEGVTQTGQEVTAAVADNFTKRAASVVIMSEVAQVDVFPVDIGMAVDVPSVTKAGQKIAYGTKNMAKEPSMTRNEVWQAIETGIRMVEELKKQGYDILATGEMGIGNTTTSSAVAAVLLEKPVEEVTGKGAGLTGEGLEKKIKVIKQAISMHQPDREDVLDVLAKVGGLDIAGLTGVFLGGAMCRLPVVMDGFISGVAALCAARLAPDSRDYMIASHISREPAGQMLLDALDISPFLTCDMFLGEGSGAVAVFPLLEMGLQVYLQMSTFEETGIEKYEVLK</sequence>
<dbReference type="CDD" id="cd02439">
    <property type="entry name" value="DMB-PRT_CobT"/>
    <property type="match status" value="1"/>
</dbReference>
<proteinExistence type="inferred from homology"/>
<evidence type="ECO:0000256" key="1">
    <source>
        <dbReference type="ARBA" id="ARBA00002197"/>
    </source>
</evidence>
<gene>
    <name evidence="11" type="primary">cobT</name>
    <name evidence="12" type="ORF">SAMN05216529_101331</name>
</gene>
<dbReference type="Pfam" id="PF02277">
    <property type="entry name" value="DBI_PRT"/>
    <property type="match status" value="1"/>
</dbReference>
<dbReference type="RefSeq" id="WP_181392710.1">
    <property type="nucleotide sequence ID" value="NZ_QGDS01000001.1"/>
</dbReference>
<dbReference type="GO" id="GO:0008939">
    <property type="term" value="F:nicotinate-nucleotide-dimethylbenzimidazole phosphoribosyltransferase activity"/>
    <property type="evidence" value="ECO:0007669"/>
    <property type="project" value="UniProtKB-UniRule"/>
</dbReference>
<dbReference type="InterPro" id="IPR036087">
    <property type="entry name" value="Nict_dMeBzImd_PRibTrfase_sf"/>
</dbReference>
<reference evidence="13" key="1">
    <citation type="submission" date="2017-07" db="EMBL/GenBank/DDBJ databases">
        <authorList>
            <person name="Varghese N."/>
            <person name="Submissions S."/>
        </authorList>
    </citation>
    <scope>NUCLEOTIDE SEQUENCE [LARGE SCALE GENOMIC DNA]</scope>
    <source>
        <strain evidence="13">NLAE-zl-C134</strain>
    </source>
</reference>
<evidence type="ECO:0000256" key="7">
    <source>
        <dbReference type="ARBA" id="ARBA00022676"/>
    </source>
</evidence>
<comment type="function">
    <text evidence="1 11">Catalyzes the synthesis of alpha-ribazole-5'-phosphate from nicotinate mononucleotide (NAMN) and 5,6-dimethylbenzimidazole (DMB).</text>
</comment>
<dbReference type="UniPathway" id="UPA00061">
    <property type="reaction ID" value="UER00516"/>
</dbReference>
<dbReference type="EC" id="2.4.2.21" evidence="4 11"/>
<dbReference type="FunFam" id="3.40.50.10210:FF:000001">
    <property type="entry name" value="Nicotinate-nucleotide--dimethylbenzimidazole phosphoribosyltransferase"/>
    <property type="match status" value="1"/>
</dbReference>